<dbReference type="EMBL" id="DXHP01000007">
    <property type="protein sequence ID" value="HIW05760.1"/>
    <property type="molecule type" value="Genomic_DNA"/>
</dbReference>
<evidence type="ECO:0000313" key="5">
    <source>
        <dbReference type="Proteomes" id="UP000823934"/>
    </source>
</evidence>
<feature type="chain" id="PRO_5039345500" evidence="3">
    <location>
        <begin position="29"/>
        <end position="298"/>
    </location>
</feature>
<protein>
    <submittedName>
        <fullName evidence="4">Phosphonate ABC transporter substrate-binding protein</fullName>
    </submittedName>
</protein>
<name>A0A9D1Q545_9GAMM</name>
<feature type="signal peptide" evidence="3">
    <location>
        <begin position="1"/>
        <end position="28"/>
    </location>
</feature>
<dbReference type="NCBIfam" id="TIGR03431">
    <property type="entry name" value="PhnD"/>
    <property type="match status" value="1"/>
</dbReference>
<gene>
    <name evidence="4" type="primary">phnD</name>
    <name evidence="4" type="ORF">H9889_00305</name>
</gene>
<organism evidence="4 5">
    <name type="scientific">Candidatus Ignatzschineria merdigallinarum</name>
    <dbReference type="NCBI Taxonomy" id="2838621"/>
    <lineage>
        <taxon>Bacteria</taxon>
        <taxon>Pseudomonadati</taxon>
        <taxon>Pseudomonadota</taxon>
        <taxon>Gammaproteobacteria</taxon>
        <taxon>Cardiobacteriales</taxon>
        <taxon>Ignatzschineriaceae</taxon>
        <taxon>Ignatzschineria</taxon>
    </lineage>
</organism>
<comment type="caution">
    <text evidence="4">The sequence shown here is derived from an EMBL/GenBank/DDBJ whole genome shotgun (WGS) entry which is preliminary data.</text>
</comment>
<dbReference type="Gene3D" id="3.40.190.10">
    <property type="entry name" value="Periplasmic binding protein-like II"/>
    <property type="match status" value="2"/>
</dbReference>
<dbReference type="InterPro" id="IPR017797">
    <property type="entry name" value="Phosphnate-bd"/>
</dbReference>
<evidence type="ECO:0000256" key="3">
    <source>
        <dbReference type="SAM" id="SignalP"/>
    </source>
</evidence>
<accession>A0A9D1Q545</accession>
<evidence type="ECO:0000313" key="4">
    <source>
        <dbReference type="EMBL" id="HIW05760.1"/>
    </source>
</evidence>
<dbReference type="PANTHER" id="PTHR35841">
    <property type="entry name" value="PHOSPHONATES-BINDING PERIPLASMIC PROTEIN"/>
    <property type="match status" value="1"/>
</dbReference>
<dbReference type="GO" id="GO:0015716">
    <property type="term" value="P:organic phosphonate transport"/>
    <property type="evidence" value="ECO:0007669"/>
    <property type="project" value="InterPro"/>
</dbReference>
<dbReference type="SUPFAM" id="SSF53850">
    <property type="entry name" value="Periplasmic binding protein-like II"/>
    <property type="match status" value="1"/>
</dbReference>
<evidence type="ECO:0000256" key="2">
    <source>
        <dbReference type="ARBA" id="ARBA00022729"/>
    </source>
</evidence>
<dbReference type="GO" id="GO:0055085">
    <property type="term" value="P:transmembrane transport"/>
    <property type="evidence" value="ECO:0007669"/>
    <property type="project" value="InterPro"/>
</dbReference>
<reference evidence="4" key="2">
    <citation type="submission" date="2021-04" db="EMBL/GenBank/DDBJ databases">
        <authorList>
            <person name="Gilroy R."/>
        </authorList>
    </citation>
    <scope>NUCLEOTIDE SEQUENCE</scope>
    <source>
        <strain evidence="4">CHK160-9182</strain>
    </source>
</reference>
<dbReference type="GO" id="GO:0043190">
    <property type="term" value="C:ATP-binding cassette (ABC) transporter complex"/>
    <property type="evidence" value="ECO:0007669"/>
    <property type="project" value="InterPro"/>
</dbReference>
<dbReference type="Proteomes" id="UP000823934">
    <property type="component" value="Unassembled WGS sequence"/>
</dbReference>
<evidence type="ECO:0000256" key="1">
    <source>
        <dbReference type="ARBA" id="ARBA00007162"/>
    </source>
</evidence>
<proteinExistence type="inferred from homology"/>
<dbReference type="PANTHER" id="PTHR35841:SF1">
    <property type="entry name" value="PHOSPHONATES-BINDING PERIPLASMIC PROTEIN"/>
    <property type="match status" value="1"/>
</dbReference>
<dbReference type="NCBIfam" id="TIGR01098">
    <property type="entry name" value="3A0109s03R"/>
    <property type="match status" value="1"/>
</dbReference>
<comment type="similarity">
    <text evidence="1">Belongs to the phosphate/phosphite/phosphonate binding protein family.</text>
</comment>
<reference evidence="4" key="1">
    <citation type="journal article" date="2021" name="PeerJ">
        <title>Extensive microbial diversity within the chicken gut microbiome revealed by metagenomics and culture.</title>
        <authorList>
            <person name="Gilroy R."/>
            <person name="Ravi A."/>
            <person name="Getino M."/>
            <person name="Pursley I."/>
            <person name="Horton D.L."/>
            <person name="Alikhan N.F."/>
            <person name="Baker D."/>
            <person name="Gharbi K."/>
            <person name="Hall N."/>
            <person name="Watson M."/>
            <person name="Adriaenssens E.M."/>
            <person name="Foster-Nyarko E."/>
            <person name="Jarju S."/>
            <person name="Secka A."/>
            <person name="Antonio M."/>
            <person name="Oren A."/>
            <person name="Chaudhuri R.R."/>
            <person name="La Ragione R."/>
            <person name="Hildebrand F."/>
            <person name="Pallen M.J."/>
        </authorList>
    </citation>
    <scope>NUCLEOTIDE SEQUENCE</scope>
    <source>
        <strain evidence="4">CHK160-9182</strain>
    </source>
</reference>
<dbReference type="AlphaFoldDB" id="A0A9D1Q545"/>
<keyword evidence="2 3" id="KW-0732">Signal</keyword>
<dbReference type="Pfam" id="PF12974">
    <property type="entry name" value="Phosphonate-bd"/>
    <property type="match status" value="1"/>
</dbReference>
<sequence length="298" mass="33333">MIRSMVKNIRKVSAVSLAVAGILSFSYAADKEVLNFGIISTESSQNLRSNWQPMLDDMSEELGIEVKPFFASDYAGVIQGMRFGKVDIAWYGNKSAMEAVDRASGEVFAQVVYDDGTTGYKSYLITHVDNKDLNSVEDMLAKAADLTFGNGDPNSTSGYLVPAYYVFGVNDVDANKIFKRTLNANHESNFMAVANKHVDVATFNSNNWDALVAKNSPLVERVKIIWESPEISSDPLVWRTDLPKELQNNIKTFFLTYGDNDDEKAILKNLTWSKFKESSNDQLIPTRELEKFKASRSQ</sequence>
<dbReference type="InterPro" id="IPR005770">
    <property type="entry name" value="PhnD"/>
</dbReference>